<name>A0A8J2LAT0_9HEXA</name>
<dbReference type="AlphaFoldDB" id="A0A8J2LAT0"/>
<feature type="non-terminal residue" evidence="1">
    <location>
        <position position="1"/>
    </location>
</feature>
<organism evidence="1 2">
    <name type="scientific">Allacma fusca</name>
    <dbReference type="NCBI Taxonomy" id="39272"/>
    <lineage>
        <taxon>Eukaryota</taxon>
        <taxon>Metazoa</taxon>
        <taxon>Ecdysozoa</taxon>
        <taxon>Arthropoda</taxon>
        <taxon>Hexapoda</taxon>
        <taxon>Collembola</taxon>
        <taxon>Symphypleona</taxon>
        <taxon>Sminthuridae</taxon>
        <taxon>Allacma</taxon>
    </lineage>
</organism>
<dbReference type="Proteomes" id="UP000708208">
    <property type="component" value="Unassembled WGS sequence"/>
</dbReference>
<proteinExistence type="predicted"/>
<dbReference type="OrthoDB" id="6513042at2759"/>
<evidence type="ECO:0000313" key="1">
    <source>
        <dbReference type="EMBL" id="CAG7828400.1"/>
    </source>
</evidence>
<sequence length="119" mass="13894">MNEKKTNIVPALRLDDYPLGNFNNMRKFEIPDNILQCFRTQDQSQLLKLYPSLLNDLDASNYVEQFSVALWFQEIENNTRCRQFDLKNLILEPDTEGCCIIPVQKFSEFHPPILVGDLV</sequence>
<protein>
    <submittedName>
        <fullName evidence="1">Uncharacterized protein</fullName>
    </submittedName>
</protein>
<dbReference type="EMBL" id="CAJVCH010547331">
    <property type="protein sequence ID" value="CAG7828400.1"/>
    <property type="molecule type" value="Genomic_DNA"/>
</dbReference>
<keyword evidence="2" id="KW-1185">Reference proteome</keyword>
<accession>A0A8J2LAT0</accession>
<gene>
    <name evidence="1" type="ORF">AFUS01_LOCUS38330</name>
</gene>
<comment type="caution">
    <text evidence="1">The sequence shown here is derived from an EMBL/GenBank/DDBJ whole genome shotgun (WGS) entry which is preliminary data.</text>
</comment>
<evidence type="ECO:0000313" key="2">
    <source>
        <dbReference type="Proteomes" id="UP000708208"/>
    </source>
</evidence>
<reference evidence="1" key="1">
    <citation type="submission" date="2021-06" db="EMBL/GenBank/DDBJ databases">
        <authorList>
            <person name="Hodson N. C."/>
            <person name="Mongue J. A."/>
            <person name="Jaron S. K."/>
        </authorList>
    </citation>
    <scope>NUCLEOTIDE SEQUENCE</scope>
</reference>